<dbReference type="Pfam" id="PF14534">
    <property type="entry name" value="DUF4440"/>
    <property type="match status" value="2"/>
</dbReference>
<evidence type="ECO:0000313" key="3">
    <source>
        <dbReference type="EMBL" id="MFD2569266.1"/>
    </source>
</evidence>
<keyword evidence="1" id="KW-0732">Signal</keyword>
<feature type="signal peptide" evidence="1">
    <location>
        <begin position="1"/>
        <end position="20"/>
    </location>
</feature>
<dbReference type="Proteomes" id="UP001597469">
    <property type="component" value="Unassembled WGS sequence"/>
</dbReference>
<feature type="domain" description="DUF4440" evidence="2">
    <location>
        <begin position="35"/>
        <end position="125"/>
    </location>
</feature>
<accession>A0ABW5LYC9</accession>
<evidence type="ECO:0000256" key="1">
    <source>
        <dbReference type="SAM" id="SignalP"/>
    </source>
</evidence>
<dbReference type="SUPFAM" id="SSF54427">
    <property type="entry name" value="NTF2-like"/>
    <property type="match status" value="1"/>
</dbReference>
<name>A0ABW5LYC9_9BACT</name>
<dbReference type="InterPro" id="IPR032710">
    <property type="entry name" value="NTF2-like_dom_sf"/>
</dbReference>
<reference evidence="4" key="1">
    <citation type="journal article" date="2019" name="Int. J. Syst. Evol. Microbiol.">
        <title>The Global Catalogue of Microorganisms (GCM) 10K type strain sequencing project: providing services to taxonomists for standard genome sequencing and annotation.</title>
        <authorList>
            <consortium name="The Broad Institute Genomics Platform"/>
            <consortium name="The Broad Institute Genome Sequencing Center for Infectious Disease"/>
            <person name="Wu L."/>
            <person name="Ma J."/>
        </authorList>
    </citation>
    <scope>NUCLEOTIDE SEQUENCE [LARGE SCALE GENOMIC DNA]</scope>
    <source>
        <strain evidence="4">KCTC 42805</strain>
    </source>
</reference>
<dbReference type="RefSeq" id="WP_381518028.1">
    <property type="nucleotide sequence ID" value="NZ_JBHULN010000001.1"/>
</dbReference>
<dbReference type="InterPro" id="IPR027843">
    <property type="entry name" value="DUF4440"/>
</dbReference>
<evidence type="ECO:0000259" key="2">
    <source>
        <dbReference type="Pfam" id="PF14534"/>
    </source>
</evidence>
<comment type="caution">
    <text evidence="3">The sequence shown here is derived from an EMBL/GenBank/DDBJ whole genome shotgun (WGS) entry which is preliminary data.</text>
</comment>
<organism evidence="3 4">
    <name type="scientific">Spirosoma soli</name>
    <dbReference type="NCBI Taxonomy" id="1770529"/>
    <lineage>
        <taxon>Bacteria</taxon>
        <taxon>Pseudomonadati</taxon>
        <taxon>Bacteroidota</taxon>
        <taxon>Cytophagia</taxon>
        <taxon>Cytophagales</taxon>
        <taxon>Cytophagaceae</taxon>
        <taxon>Spirosoma</taxon>
    </lineage>
</organism>
<evidence type="ECO:0000313" key="4">
    <source>
        <dbReference type="Proteomes" id="UP001597469"/>
    </source>
</evidence>
<feature type="domain" description="DUF4440" evidence="2">
    <location>
        <begin position="164"/>
        <end position="265"/>
    </location>
</feature>
<dbReference type="EMBL" id="JBHULN010000001">
    <property type="protein sequence ID" value="MFD2569266.1"/>
    <property type="molecule type" value="Genomic_DNA"/>
</dbReference>
<sequence length="274" mass="30915">MKRILLAWFAVSGSLSMAQAPFDTMISTERSFASQALHVGNKQAFLTFMADSAIMYNKGQLTYAKPVWQQRPEWTDKLHWGPAFADISQAGDMGFTTGPWYIENDNKRAGEGSFLTIWKRQPDGHYKFLFDLGIDYTKADQSIPNQVERAVVATQRTAAIPKTILEADQQFAGRLLTDGTAKAYASHLSQDAYLFRPNRIPMRGPTIHTYLTTESPLRYQAERSEVAESGDLAYVYGSFQSDNDVKQKGVYIRIWKNETNNGWRIVAELLYGAS</sequence>
<feature type="chain" id="PRO_5045222523" evidence="1">
    <location>
        <begin position="21"/>
        <end position="274"/>
    </location>
</feature>
<protein>
    <submittedName>
        <fullName evidence="3">DUF4440 domain-containing protein</fullName>
    </submittedName>
</protein>
<gene>
    <name evidence="3" type="ORF">ACFSUS_01390</name>
</gene>
<dbReference type="Gene3D" id="3.10.450.50">
    <property type="match status" value="2"/>
</dbReference>
<proteinExistence type="predicted"/>
<keyword evidence="4" id="KW-1185">Reference proteome</keyword>